<name>A0A1G1WDD0_9BACT</name>
<dbReference type="AlphaFoldDB" id="A0A1G1WDD0"/>
<gene>
    <name evidence="1" type="ORF">A2Z24_00585</name>
</gene>
<proteinExistence type="predicted"/>
<evidence type="ECO:0000313" key="2">
    <source>
        <dbReference type="Proteomes" id="UP000177588"/>
    </source>
</evidence>
<comment type="caution">
    <text evidence="1">The sequence shown here is derived from an EMBL/GenBank/DDBJ whole genome shotgun (WGS) entry which is preliminary data.</text>
</comment>
<accession>A0A1G1WDD0</accession>
<dbReference type="Proteomes" id="UP000177588">
    <property type="component" value="Unassembled WGS sequence"/>
</dbReference>
<protein>
    <submittedName>
        <fullName evidence="1">Uncharacterized protein</fullName>
    </submittedName>
</protein>
<dbReference type="EMBL" id="MHCT01000025">
    <property type="protein sequence ID" value="OGY25641.1"/>
    <property type="molecule type" value="Genomic_DNA"/>
</dbReference>
<sequence>MKFSEAIAKAEETFDWIRVTEVDYNRDPELWWFDVEGSYQSRSVRGAFAIAPTKQGDYDPYEMDISFSQTDYITLEWDGTQFVQTSRTSRHLRMIRGDGEEAT</sequence>
<dbReference type="STRING" id="1802597.A2Z24_00585"/>
<organism evidence="1 2">
    <name type="scientific">Candidatus Woykebacteria bacterium RBG_16_44_10</name>
    <dbReference type="NCBI Taxonomy" id="1802597"/>
    <lineage>
        <taxon>Bacteria</taxon>
        <taxon>Candidatus Woykeibacteriota</taxon>
    </lineage>
</organism>
<reference evidence="1 2" key="1">
    <citation type="journal article" date="2016" name="Nat. Commun.">
        <title>Thousands of microbial genomes shed light on interconnected biogeochemical processes in an aquifer system.</title>
        <authorList>
            <person name="Anantharaman K."/>
            <person name="Brown C.T."/>
            <person name="Hug L.A."/>
            <person name="Sharon I."/>
            <person name="Castelle C.J."/>
            <person name="Probst A.J."/>
            <person name="Thomas B.C."/>
            <person name="Singh A."/>
            <person name="Wilkins M.J."/>
            <person name="Karaoz U."/>
            <person name="Brodie E.L."/>
            <person name="Williams K.H."/>
            <person name="Hubbard S.S."/>
            <person name="Banfield J.F."/>
        </authorList>
    </citation>
    <scope>NUCLEOTIDE SEQUENCE [LARGE SCALE GENOMIC DNA]</scope>
</reference>
<evidence type="ECO:0000313" key="1">
    <source>
        <dbReference type="EMBL" id="OGY25641.1"/>
    </source>
</evidence>